<feature type="chain" id="PRO_5004914301" description="DUF4197 domain-containing protein" evidence="1">
    <location>
        <begin position="19"/>
        <end position="234"/>
    </location>
</feature>
<feature type="signal peptide" evidence="1">
    <location>
        <begin position="1"/>
        <end position="18"/>
    </location>
</feature>
<evidence type="ECO:0008006" key="4">
    <source>
        <dbReference type="Google" id="ProtNLM"/>
    </source>
</evidence>
<dbReference type="PROSITE" id="PS51257">
    <property type="entry name" value="PROKAR_LIPOPROTEIN"/>
    <property type="match status" value="1"/>
</dbReference>
<dbReference type="Pfam" id="PF13852">
    <property type="entry name" value="DUF4197"/>
    <property type="match status" value="1"/>
</dbReference>
<proteinExistence type="predicted"/>
<keyword evidence="1" id="KW-0732">Signal</keyword>
<dbReference type="AlphaFoldDB" id="W8W077"/>
<accession>W8W077</accession>
<protein>
    <recommendedName>
        <fullName evidence="4">DUF4197 domain-containing protein</fullName>
    </recommendedName>
</protein>
<dbReference type="HOGENOM" id="CLU_085032_1_0_10"/>
<name>W8W077_9FLAO</name>
<organism evidence="2 3">
    <name type="scientific">Nonlabens marinus S1-08</name>
    <dbReference type="NCBI Taxonomy" id="1454201"/>
    <lineage>
        <taxon>Bacteria</taxon>
        <taxon>Pseudomonadati</taxon>
        <taxon>Bacteroidota</taxon>
        <taxon>Flavobacteriia</taxon>
        <taxon>Flavobacteriales</taxon>
        <taxon>Flavobacteriaceae</taxon>
        <taxon>Nonlabens</taxon>
    </lineage>
</organism>
<evidence type="ECO:0000313" key="2">
    <source>
        <dbReference type="EMBL" id="BAO55846.1"/>
    </source>
</evidence>
<gene>
    <name evidence="2" type="ORF">NMS_1837</name>
</gene>
<reference evidence="2 3" key="1">
    <citation type="journal article" date="2014" name="Proc. Natl. Acad. Sci. U.S.A.">
        <title>Functional characterization of flavobacteria rhodopsins reveals a unique class of light-driven chloride pump in bacteria.</title>
        <authorList>
            <person name="Yoshizawa S."/>
            <person name="Kumagai Y."/>
            <person name="Kim H."/>
            <person name="Ogura Y."/>
            <person name="Hayashi T."/>
            <person name="Iwasaki W."/>
            <person name="DeLong E.F."/>
            <person name="Kogure K."/>
        </authorList>
    </citation>
    <scope>NUCLEOTIDE SEQUENCE [LARGE SCALE GENOMIC DNA]</scope>
    <source>
        <strain evidence="2 3">S1-08</strain>
    </source>
</reference>
<dbReference type="Proteomes" id="UP000031760">
    <property type="component" value="Chromosome"/>
</dbReference>
<evidence type="ECO:0000256" key="1">
    <source>
        <dbReference type="SAM" id="SignalP"/>
    </source>
</evidence>
<sequence>MKRIIILAFAVSVLSSCAELQSIASQLPQTGALSQADIGNGLRQALNKGVSQEVIKLSATDGFFRNEAVKILLPQELQEVDNGLRKIGLGSVADEGLKLLNRAAEEATKEALPIFVDAVKDITFNDAKNILLGDQRAATAYLQSKTQQELYNKFSPVIDKNLGEVGATRLWEDAITRYNRIPLLNDVNPDLRDYVTQKALEGVFTMIAKEEVQIRTQVNARTTDLLKRVFALQD</sequence>
<dbReference type="KEGG" id="nmf:NMS_1837"/>
<dbReference type="InterPro" id="IPR025245">
    <property type="entry name" value="DUF4197"/>
</dbReference>
<dbReference type="STRING" id="1454201.NMS_1837"/>
<evidence type="ECO:0000313" key="3">
    <source>
        <dbReference type="Proteomes" id="UP000031760"/>
    </source>
</evidence>
<keyword evidence="3" id="KW-1185">Reference proteome</keyword>
<dbReference type="OrthoDB" id="5292580at2"/>
<dbReference type="RefSeq" id="WP_041496373.1">
    <property type="nucleotide sequence ID" value="NZ_AP014548.1"/>
</dbReference>
<dbReference type="EMBL" id="AP014548">
    <property type="protein sequence ID" value="BAO55846.1"/>
    <property type="molecule type" value="Genomic_DNA"/>
</dbReference>